<evidence type="ECO:0008006" key="4">
    <source>
        <dbReference type="Google" id="ProtNLM"/>
    </source>
</evidence>
<accession>A0ABX4GZJ9</accession>
<gene>
    <name evidence="2" type="ORF">CHH48_07740</name>
</gene>
<keyword evidence="1" id="KW-0472">Membrane</keyword>
<dbReference type="EMBL" id="NPBJ01000014">
    <property type="protein sequence ID" value="PAE00306.1"/>
    <property type="molecule type" value="Genomic_DNA"/>
</dbReference>
<keyword evidence="1" id="KW-0812">Transmembrane</keyword>
<feature type="transmembrane region" description="Helical" evidence="1">
    <location>
        <begin position="16"/>
        <end position="37"/>
    </location>
</feature>
<evidence type="ECO:0000256" key="1">
    <source>
        <dbReference type="SAM" id="Phobius"/>
    </source>
</evidence>
<organism evidence="2 3">
    <name type="scientific">Terribacillus saccharophilus</name>
    <dbReference type="NCBI Taxonomy" id="361277"/>
    <lineage>
        <taxon>Bacteria</taxon>
        <taxon>Bacillati</taxon>
        <taxon>Bacillota</taxon>
        <taxon>Bacilli</taxon>
        <taxon>Bacillales</taxon>
        <taxon>Bacillaceae</taxon>
        <taxon>Terribacillus</taxon>
    </lineage>
</organism>
<feature type="transmembrane region" description="Helical" evidence="1">
    <location>
        <begin position="108"/>
        <end position="131"/>
    </location>
</feature>
<feature type="transmembrane region" description="Helical" evidence="1">
    <location>
        <begin position="137"/>
        <end position="160"/>
    </location>
</feature>
<proteinExistence type="predicted"/>
<evidence type="ECO:0000313" key="2">
    <source>
        <dbReference type="EMBL" id="PAE00306.1"/>
    </source>
</evidence>
<keyword evidence="1" id="KW-1133">Transmembrane helix</keyword>
<comment type="caution">
    <text evidence="2">The sequence shown here is derived from an EMBL/GenBank/DDBJ whole genome shotgun (WGS) entry which is preliminary data.</text>
</comment>
<keyword evidence="3" id="KW-1185">Reference proteome</keyword>
<dbReference type="Proteomes" id="UP000216852">
    <property type="component" value="Unassembled WGS sequence"/>
</dbReference>
<protein>
    <recommendedName>
        <fullName evidence="4">DUF3278 domain-containing protein</fullName>
    </recommendedName>
</protein>
<sequence length="167" mass="18884">MFPNKIWFRSAMRFGLLFYSIFASIGGTIPVLTLFIFDTTAEEVPKMLILAAILLIPLYVTCIISLFIRAKFFKKEDVTISGKGTLTQDEMVLLQAKTFIKKALRAALLIYSIMFSILGTIMLGIFIFWLIPKEDLSIAITPLSIAAIFLYGTCILAIWFRTKLPKQ</sequence>
<reference evidence="2 3" key="1">
    <citation type="submission" date="2017-07" db="EMBL/GenBank/DDBJ databases">
        <title>Isolation and whole genome analysis of endospore-forming bacteria from heroin.</title>
        <authorList>
            <person name="Kalinowski J."/>
            <person name="Ahrens B."/>
            <person name="Al-Dilaimi A."/>
            <person name="Winkler A."/>
            <person name="Wibberg D."/>
            <person name="Schleenbecker U."/>
            <person name="Ruckert C."/>
            <person name="Wolfel R."/>
            <person name="Grass G."/>
        </authorList>
    </citation>
    <scope>NUCLEOTIDE SEQUENCE [LARGE SCALE GENOMIC DNA]</scope>
    <source>
        <strain evidence="2 3">7517-1</strain>
    </source>
</reference>
<feature type="transmembrane region" description="Helical" evidence="1">
    <location>
        <begin position="49"/>
        <end position="68"/>
    </location>
</feature>
<evidence type="ECO:0000313" key="3">
    <source>
        <dbReference type="Proteomes" id="UP000216852"/>
    </source>
</evidence>
<name>A0ABX4GZJ9_9BACI</name>
<dbReference type="RefSeq" id="WP_095218570.1">
    <property type="nucleotide sequence ID" value="NZ_NPBJ01000014.1"/>
</dbReference>